<dbReference type="Proteomes" id="UP000295444">
    <property type="component" value="Unassembled WGS sequence"/>
</dbReference>
<proteinExistence type="predicted"/>
<accession>A0A4V3CYE0</accession>
<reference evidence="2 3" key="1">
    <citation type="submission" date="2019-03" db="EMBL/GenBank/DDBJ databases">
        <title>Genomic Encyclopedia of Type Strains, Phase IV (KMG-IV): sequencing the most valuable type-strain genomes for metagenomic binning, comparative biology and taxonomic classification.</title>
        <authorList>
            <person name="Goeker M."/>
        </authorList>
    </citation>
    <scope>NUCLEOTIDE SEQUENCE [LARGE SCALE GENOMIC DNA]</scope>
    <source>
        <strain evidence="2 3">DSM 45361</strain>
    </source>
</reference>
<evidence type="ECO:0000313" key="3">
    <source>
        <dbReference type="Proteomes" id="UP000295444"/>
    </source>
</evidence>
<gene>
    <name evidence="2" type="ORF">EV186_106182</name>
</gene>
<dbReference type="AlphaFoldDB" id="A0A4V3CYE0"/>
<sequence length="321" mass="33848">MTYTEELIVAALRTQAEGTQADRRPDAMAIRDVLTRQGRRIRRNVVIAVVAAAVAAITVPVVLHRAPGGTAAPAAPAAQVVPAAPAAKPSAPVTEMNLAPHWLPAHVVEAERTSTSQSFTRTWLDGEVDDGGTPVAISGVSLAVGPGHLPAKGKSLTVNGKPAKELTGENDTRVVWEQSPGRLVTVSALLGPDEAQAGIAERVARSVRQGDTVRFAPQLRFDHLPAGWTAAGAKVFGSRHVNPPKTRISAKTTYQGHEFVLTFGQLRTGKPGLAQVERDGYDVAVAGTEQTGHLPGWPDFTALLAAVQVDQHADVSWIGTR</sequence>
<feature type="transmembrane region" description="Helical" evidence="1">
    <location>
        <begin position="45"/>
        <end position="63"/>
    </location>
</feature>
<dbReference type="EMBL" id="SNXZ01000006">
    <property type="protein sequence ID" value="TDP93788.1"/>
    <property type="molecule type" value="Genomic_DNA"/>
</dbReference>
<protein>
    <submittedName>
        <fullName evidence="2">Uncharacterized protein</fullName>
    </submittedName>
</protein>
<organism evidence="2 3">
    <name type="scientific">Labedaea rhizosphaerae</name>
    <dbReference type="NCBI Taxonomy" id="598644"/>
    <lineage>
        <taxon>Bacteria</taxon>
        <taxon>Bacillati</taxon>
        <taxon>Actinomycetota</taxon>
        <taxon>Actinomycetes</taxon>
        <taxon>Pseudonocardiales</taxon>
        <taxon>Pseudonocardiaceae</taxon>
        <taxon>Labedaea</taxon>
    </lineage>
</organism>
<comment type="caution">
    <text evidence="2">The sequence shown here is derived from an EMBL/GenBank/DDBJ whole genome shotgun (WGS) entry which is preliminary data.</text>
</comment>
<keyword evidence="1" id="KW-0472">Membrane</keyword>
<name>A0A4V3CYE0_LABRH</name>
<keyword evidence="1" id="KW-1133">Transmembrane helix</keyword>
<evidence type="ECO:0000313" key="2">
    <source>
        <dbReference type="EMBL" id="TDP93788.1"/>
    </source>
</evidence>
<keyword evidence="1" id="KW-0812">Transmembrane</keyword>
<evidence type="ECO:0000256" key="1">
    <source>
        <dbReference type="SAM" id="Phobius"/>
    </source>
</evidence>
<keyword evidence="3" id="KW-1185">Reference proteome</keyword>